<protein>
    <submittedName>
        <fullName evidence="2">Uncharacterized protein</fullName>
    </submittedName>
</protein>
<reference evidence="2 3" key="1">
    <citation type="journal article" date="2020" name="Nature">
        <title>Six reference-quality genomes reveal evolution of bat adaptations.</title>
        <authorList>
            <person name="Jebb D."/>
            <person name="Huang Z."/>
            <person name="Pippel M."/>
            <person name="Hughes G.M."/>
            <person name="Lavrichenko K."/>
            <person name="Devanna P."/>
            <person name="Winkler S."/>
            <person name="Jermiin L.S."/>
            <person name="Skirmuntt E.C."/>
            <person name="Katzourakis A."/>
            <person name="Burkitt-Gray L."/>
            <person name="Ray D.A."/>
            <person name="Sullivan K.A.M."/>
            <person name="Roscito J.G."/>
            <person name="Kirilenko B.M."/>
            <person name="Davalos L.M."/>
            <person name="Corthals A.P."/>
            <person name="Power M.L."/>
            <person name="Jones G."/>
            <person name="Ransome R.D."/>
            <person name="Dechmann D.K.N."/>
            <person name="Locatelli A.G."/>
            <person name="Puechmaille S.J."/>
            <person name="Fedrigo O."/>
            <person name="Jarvis E.D."/>
            <person name="Hiller M."/>
            <person name="Vernes S.C."/>
            <person name="Myers E.W."/>
            <person name="Teeling E.C."/>
        </authorList>
    </citation>
    <scope>NUCLEOTIDE SEQUENCE [LARGE SCALE GENOMIC DNA]</scope>
    <source>
        <strain evidence="2">MPipKuh1</strain>
        <tissue evidence="2">Flight muscle</tissue>
    </source>
</reference>
<keyword evidence="3" id="KW-1185">Reference proteome</keyword>
<dbReference type="Proteomes" id="UP000558488">
    <property type="component" value="Unassembled WGS sequence"/>
</dbReference>
<accession>A0A7J7XB63</accession>
<evidence type="ECO:0000313" key="2">
    <source>
        <dbReference type="EMBL" id="KAF6346894.1"/>
    </source>
</evidence>
<gene>
    <name evidence="2" type="ORF">mPipKuh1_010629</name>
</gene>
<sequence length="128" mass="14001">MSWKSAQGPEGASESPGLRHHPYIKRTTRERTAGAGRPIGPHRAFTDSNTNSHIKLEFGSSFLDSSLSPTQERSISFPCLRDSFLSSDKKDLGPSRIVVTDIKMLSGTARRSQLECSHSPPPPPLLTD</sequence>
<comment type="caution">
    <text evidence="2">The sequence shown here is derived from an EMBL/GenBank/DDBJ whole genome shotgun (WGS) entry which is preliminary data.</text>
</comment>
<dbReference type="EMBL" id="JACAGB010000008">
    <property type="protein sequence ID" value="KAF6346894.1"/>
    <property type="molecule type" value="Genomic_DNA"/>
</dbReference>
<dbReference type="AlphaFoldDB" id="A0A7J7XB63"/>
<name>A0A7J7XB63_PIPKU</name>
<proteinExistence type="predicted"/>
<organism evidence="2 3">
    <name type="scientific">Pipistrellus kuhlii</name>
    <name type="common">Kuhl's pipistrelle</name>
    <dbReference type="NCBI Taxonomy" id="59472"/>
    <lineage>
        <taxon>Eukaryota</taxon>
        <taxon>Metazoa</taxon>
        <taxon>Chordata</taxon>
        <taxon>Craniata</taxon>
        <taxon>Vertebrata</taxon>
        <taxon>Euteleostomi</taxon>
        <taxon>Mammalia</taxon>
        <taxon>Eutheria</taxon>
        <taxon>Laurasiatheria</taxon>
        <taxon>Chiroptera</taxon>
        <taxon>Yangochiroptera</taxon>
        <taxon>Vespertilionidae</taxon>
        <taxon>Pipistrellus</taxon>
    </lineage>
</organism>
<feature type="region of interest" description="Disordered" evidence="1">
    <location>
        <begin position="109"/>
        <end position="128"/>
    </location>
</feature>
<feature type="compositionally biased region" description="Pro residues" evidence="1">
    <location>
        <begin position="119"/>
        <end position="128"/>
    </location>
</feature>
<feature type="region of interest" description="Disordered" evidence="1">
    <location>
        <begin position="1"/>
        <end position="50"/>
    </location>
</feature>
<evidence type="ECO:0000256" key="1">
    <source>
        <dbReference type="SAM" id="MobiDB-lite"/>
    </source>
</evidence>
<evidence type="ECO:0000313" key="3">
    <source>
        <dbReference type="Proteomes" id="UP000558488"/>
    </source>
</evidence>